<dbReference type="RefSeq" id="WP_413276397.1">
    <property type="nucleotide sequence ID" value="NZ_JBHFNT010000048.1"/>
</dbReference>
<reference evidence="2 3" key="1">
    <citation type="submission" date="2024-09" db="EMBL/GenBank/DDBJ databases">
        <title>Floridaenema gen nov. (Aerosakkonemataceae, Aerosakkonematales ord. nov., Cyanobacteria) from benthic tropical and subtropical fresh waters, with the description of four new species.</title>
        <authorList>
            <person name="Moretto J.A."/>
            <person name="Berthold D.E."/>
            <person name="Lefler F.W."/>
            <person name="Huang I.-S."/>
            <person name="Laughinghouse H. IV."/>
        </authorList>
    </citation>
    <scope>NUCLEOTIDE SEQUENCE [LARGE SCALE GENOMIC DNA]</scope>
    <source>
        <strain evidence="2 3">BLCC-F167</strain>
    </source>
</reference>
<sequence>MGEAKRRKEALREQYGKEANIAPWFPVTKTQAQQFVKWTSRGSWIGIGLLVVVWVSVRFIGPALGLWQVN</sequence>
<name>A0ABV4WFV2_9CYAN</name>
<accession>A0ABV4WFV2</accession>
<dbReference type="Pfam" id="PF10999">
    <property type="entry name" value="DUF2839"/>
    <property type="match status" value="1"/>
</dbReference>
<dbReference type="Proteomes" id="UP001576780">
    <property type="component" value="Unassembled WGS sequence"/>
</dbReference>
<evidence type="ECO:0000313" key="3">
    <source>
        <dbReference type="Proteomes" id="UP001576780"/>
    </source>
</evidence>
<proteinExistence type="predicted"/>
<dbReference type="InterPro" id="IPR021262">
    <property type="entry name" value="DUF2839"/>
</dbReference>
<keyword evidence="1" id="KW-0472">Membrane</keyword>
<gene>
    <name evidence="2" type="ORF">ACE1CA_05410</name>
</gene>
<keyword evidence="3" id="KW-1185">Reference proteome</keyword>
<feature type="transmembrane region" description="Helical" evidence="1">
    <location>
        <begin position="44"/>
        <end position="67"/>
    </location>
</feature>
<dbReference type="EMBL" id="JBHFNT010000048">
    <property type="protein sequence ID" value="MFB2833952.1"/>
    <property type="molecule type" value="Genomic_DNA"/>
</dbReference>
<organism evidence="2 3">
    <name type="scientific">Floridaenema evergladense BLCC-F167</name>
    <dbReference type="NCBI Taxonomy" id="3153639"/>
    <lineage>
        <taxon>Bacteria</taxon>
        <taxon>Bacillati</taxon>
        <taxon>Cyanobacteriota</taxon>
        <taxon>Cyanophyceae</taxon>
        <taxon>Oscillatoriophycideae</taxon>
        <taxon>Aerosakkonematales</taxon>
        <taxon>Aerosakkonemataceae</taxon>
        <taxon>Floridanema</taxon>
        <taxon>Floridanema evergladense</taxon>
    </lineage>
</organism>
<comment type="caution">
    <text evidence="2">The sequence shown here is derived from an EMBL/GenBank/DDBJ whole genome shotgun (WGS) entry which is preliminary data.</text>
</comment>
<protein>
    <submittedName>
        <fullName evidence="2">DUF2839 domain-containing protein</fullName>
    </submittedName>
</protein>
<keyword evidence="1" id="KW-0812">Transmembrane</keyword>
<keyword evidence="1" id="KW-1133">Transmembrane helix</keyword>
<evidence type="ECO:0000313" key="2">
    <source>
        <dbReference type="EMBL" id="MFB2833952.1"/>
    </source>
</evidence>
<evidence type="ECO:0000256" key="1">
    <source>
        <dbReference type="SAM" id="Phobius"/>
    </source>
</evidence>